<feature type="region of interest" description="Disordered" evidence="1">
    <location>
        <begin position="1"/>
        <end position="24"/>
    </location>
</feature>
<accession>A0A437A2L3</accession>
<reference evidence="2 3" key="1">
    <citation type="submission" date="2019-01" db="EMBL/GenBank/DDBJ databases">
        <title>Intercellular communication is required for trap formation in the nematode-trapping fungus Duddingtonia flagrans.</title>
        <authorList>
            <person name="Youssar L."/>
            <person name="Wernet V."/>
            <person name="Hensel N."/>
            <person name="Hildebrandt H.-G."/>
            <person name="Fischer R."/>
        </authorList>
    </citation>
    <scope>NUCLEOTIDE SEQUENCE [LARGE SCALE GENOMIC DNA]</scope>
    <source>
        <strain evidence="2 3">CBS H-5679</strain>
    </source>
</reference>
<gene>
    <name evidence="2" type="ORF">DFL_003686</name>
</gene>
<proteinExistence type="predicted"/>
<evidence type="ECO:0000256" key="1">
    <source>
        <dbReference type="SAM" id="MobiDB-lite"/>
    </source>
</evidence>
<dbReference type="GeneID" id="93585997"/>
<organism evidence="2 3">
    <name type="scientific">Arthrobotrys flagrans</name>
    <name type="common">Nematode-trapping fungus</name>
    <name type="synonym">Trichothecium flagrans</name>
    <dbReference type="NCBI Taxonomy" id="97331"/>
    <lineage>
        <taxon>Eukaryota</taxon>
        <taxon>Fungi</taxon>
        <taxon>Dikarya</taxon>
        <taxon>Ascomycota</taxon>
        <taxon>Pezizomycotina</taxon>
        <taxon>Orbiliomycetes</taxon>
        <taxon>Orbiliales</taxon>
        <taxon>Orbiliaceae</taxon>
        <taxon>Arthrobotrys</taxon>
    </lineage>
</organism>
<dbReference type="EMBL" id="SAEB01000006">
    <property type="protein sequence ID" value="RVD85362.1"/>
    <property type="molecule type" value="Genomic_DNA"/>
</dbReference>
<comment type="caution">
    <text evidence="2">The sequence shown here is derived from an EMBL/GenBank/DDBJ whole genome shotgun (WGS) entry which is preliminary data.</text>
</comment>
<dbReference type="VEuPathDB" id="FungiDB:DFL_003686"/>
<protein>
    <submittedName>
        <fullName evidence="2">Uncharacterized protein</fullName>
    </submittedName>
</protein>
<dbReference type="RefSeq" id="XP_067490906.1">
    <property type="nucleotide sequence ID" value="XM_067632658.1"/>
</dbReference>
<dbReference type="Proteomes" id="UP000283090">
    <property type="component" value="Unassembled WGS sequence"/>
</dbReference>
<feature type="region of interest" description="Disordered" evidence="1">
    <location>
        <begin position="76"/>
        <end position="96"/>
    </location>
</feature>
<keyword evidence="3" id="KW-1185">Reference proteome</keyword>
<dbReference type="AlphaFoldDB" id="A0A437A2L3"/>
<name>A0A437A2L3_ARTFL</name>
<evidence type="ECO:0000313" key="3">
    <source>
        <dbReference type="Proteomes" id="UP000283090"/>
    </source>
</evidence>
<evidence type="ECO:0000313" key="2">
    <source>
        <dbReference type="EMBL" id="RVD85362.1"/>
    </source>
</evidence>
<sequence length="96" mass="10867">MSKWSIEPRAVTAHSSTMNSRSLKEPERLSPRNWVRSDCFNLGPRLRWLLIVIIFGNGLYPSENFQSTVLIESIQLDKGQPSSPKDSPKPSIPTDE</sequence>